<accession>A0A9P5PJN7</accession>
<dbReference type="InterPro" id="IPR001128">
    <property type="entry name" value="Cyt_P450"/>
</dbReference>
<reference evidence="11" key="1">
    <citation type="submission" date="2020-11" db="EMBL/GenBank/DDBJ databases">
        <authorList>
            <consortium name="DOE Joint Genome Institute"/>
            <person name="Ahrendt S."/>
            <person name="Riley R."/>
            <person name="Andreopoulos W."/>
            <person name="Labutti K."/>
            <person name="Pangilinan J."/>
            <person name="Ruiz-Duenas F.J."/>
            <person name="Barrasa J.M."/>
            <person name="Sanchez-Garcia M."/>
            <person name="Camarero S."/>
            <person name="Miyauchi S."/>
            <person name="Serrano A."/>
            <person name="Linde D."/>
            <person name="Babiker R."/>
            <person name="Drula E."/>
            <person name="Ayuso-Fernandez I."/>
            <person name="Pacheco R."/>
            <person name="Padilla G."/>
            <person name="Ferreira P."/>
            <person name="Barriuso J."/>
            <person name="Kellner H."/>
            <person name="Castanera R."/>
            <person name="Alfaro M."/>
            <person name="Ramirez L."/>
            <person name="Pisabarro A.G."/>
            <person name="Kuo A."/>
            <person name="Tritt A."/>
            <person name="Lipzen A."/>
            <person name="He G."/>
            <person name="Yan M."/>
            <person name="Ng V."/>
            <person name="Cullen D."/>
            <person name="Martin F."/>
            <person name="Rosso M.-N."/>
            <person name="Henrissat B."/>
            <person name="Hibbett D."/>
            <person name="Martinez A.T."/>
            <person name="Grigoriev I.V."/>
        </authorList>
    </citation>
    <scope>NUCLEOTIDE SEQUENCE</scope>
    <source>
        <strain evidence="11">AH 40177</strain>
    </source>
</reference>
<dbReference type="EMBL" id="JADNRY010000082">
    <property type="protein sequence ID" value="KAF9066786.1"/>
    <property type="molecule type" value="Genomic_DNA"/>
</dbReference>
<dbReference type="InterPro" id="IPR050364">
    <property type="entry name" value="Cytochrome_P450_fung"/>
</dbReference>
<evidence type="ECO:0000256" key="2">
    <source>
        <dbReference type="ARBA" id="ARBA00005179"/>
    </source>
</evidence>
<dbReference type="GO" id="GO:0016705">
    <property type="term" value="F:oxidoreductase activity, acting on paired donors, with incorporation or reduction of molecular oxygen"/>
    <property type="evidence" value="ECO:0007669"/>
    <property type="project" value="InterPro"/>
</dbReference>
<keyword evidence="6" id="KW-0560">Oxidoreductase</keyword>
<protein>
    <submittedName>
        <fullName evidence="11">Cytochrome P450 1</fullName>
    </submittedName>
</protein>
<keyword evidence="10" id="KW-1133">Transmembrane helix</keyword>
<organism evidence="11 12">
    <name type="scientific">Rhodocollybia butyracea</name>
    <dbReference type="NCBI Taxonomy" id="206335"/>
    <lineage>
        <taxon>Eukaryota</taxon>
        <taxon>Fungi</taxon>
        <taxon>Dikarya</taxon>
        <taxon>Basidiomycota</taxon>
        <taxon>Agaricomycotina</taxon>
        <taxon>Agaricomycetes</taxon>
        <taxon>Agaricomycetidae</taxon>
        <taxon>Agaricales</taxon>
        <taxon>Marasmiineae</taxon>
        <taxon>Omphalotaceae</taxon>
        <taxon>Rhodocollybia</taxon>
    </lineage>
</organism>
<keyword evidence="12" id="KW-1185">Reference proteome</keyword>
<evidence type="ECO:0000256" key="7">
    <source>
        <dbReference type="ARBA" id="ARBA00023004"/>
    </source>
</evidence>
<evidence type="ECO:0000256" key="3">
    <source>
        <dbReference type="ARBA" id="ARBA00010617"/>
    </source>
</evidence>
<dbReference type="PANTHER" id="PTHR46300:SF7">
    <property type="entry name" value="P450, PUTATIVE (EUROFUNG)-RELATED"/>
    <property type="match status" value="1"/>
</dbReference>
<proteinExistence type="inferred from homology"/>
<evidence type="ECO:0000256" key="6">
    <source>
        <dbReference type="ARBA" id="ARBA00023002"/>
    </source>
</evidence>
<dbReference type="OrthoDB" id="2789670at2759"/>
<evidence type="ECO:0000256" key="4">
    <source>
        <dbReference type="ARBA" id="ARBA00022617"/>
    </source>
</evidence>
<comment type="caution">
    <text evidence="11">The sequence shown here is derived from an EMBL/GenBank/DDBJ whole genome shotgun (WGS) entry which is preliminary data.</text>
</comment>
<evidence type="ECO:0000256" key="10">
    <source>
        <dbReference type="SAM" id="Phobius"/>
    </source>
</evidence>
<dbReference type="GO" id="GO:0004497">
    <property type="term" value="F:monooxygenase activity"/>
    <property type="evidence" value="ECO:0007669"/>
    <property type="project" value="UniProtKB-KW"/>
</dbReference>
<feature type="binding site" description="axial binding residue" evidence="9">
    <location>
        <position position="428"/>
    </location>
    <ligand>
        <name>heme</name>
        <dbReference type="ChEBI" id="CHEBI:30413"/>
    </ligand>
    <ligandPart>
        <name>Fe</name>
        <dbReference type="ChEBI" id="CHEBI:18248"/>
    </ligandPart>
</feature>
<evidence type="ECO:0000256" key="9">
    <source>
        <dbReference type="PIRSR" id="PIRSR602401-1"/>
    </source>
</evidence>
<evidence type="ECO:0000256" key="8">
    <source>
        <dbReference type="ARBA" id="ARBA00023033"/>
    </source>
</evidence>
<keyword evidence="5 9" id="KW-0479">Metal-binding</keyword>
<keyword evidence="10" id="KW-0812">Transmembrane</keyword>
<dbReference type="PANTHER" id="PTHR46300">
    <property type="entry name" value="P450, PUTATIVE (EUROFUNG)-RELATED-RELATED"/>
    <property type="match status" value="1"/>
</dbReference>
<evidence type="ECO:0000256" key="5">
    <source>
        <dbReference type="ARBA" id="ARBA00022723"/>
    </source>
</evidence>
<dbReference type="GO" id="GO:0005506">
    <property type="term" value="F:iron ion binding"/>
    <property type="evidence" value="ECO:0007669"/>
    <property type="project" value="InterPro"/>
</dbReference>
<dbReference type="InterPro" id="IPR036396">
    <property type="entry name" value="Cyt_P450_sf"/>
</dbReference>
<dbReference type="PRINTS" id="PR00463">
    <property type="entry name" value="EP450I"/>
</dbReference>
<feature type="transmembrane region" description="Helical" evidence="10">
    <location>
        <begin position="7"/>
        <end position="27"/>
    </location>
</feature>
<keyword evidence="7 9" id="KW-0408">Iron</keyword>
<name>A0A9P5PJN7_9AGAR</name>
<gene>
    <name evidence="11" type="ORF">BDP27DRAFT_1297065</name>
</gene>
<dbReference type="Pfam" id="PF00067">
    <property type="entry name" value="p450"/>
    <property type="match status" value="1"/>
</dbReference>
<dbReference type="SUPFAM" id="SSF48264">
    <property type="entry name" value="Cytochrome P450"/>
    <property type="match status" value="1"/>
</dbReference>
<keyword evidence="8" id="KW-0503">Monooxygenase</keyword>
<keyword evidence="4 9" id="KW-0349">Heme</keyword>
<evidence type="ECO:0000313" key="12">
    <source>
        <dbReference type="Proteomes" id="UP000772434"/>
    </source>
</evidence>
<dbReference type="GO" id="GO:0020037">
    <property type="term" value="F:heme binding"/>
    <property type="evidence" value="ECO:0007669"/>
    <property type="project" value="InterPro"/>
</dbReference>
<evidence type="ECO:0000313" key="11">
    <source>
        <dbReference type="EMBL" id="KAF9066786.1"/>
    </source>
</evidence>
<comment type="similarity">
    <text evidence="3">Belongs to the cytochrome P450 family.</text>
</comment>
<keyword evidence="10" id="KW-0472">Membrane</keyword>
<dbReference type="InterPro" id="IPR002401">
    <property type="entry name" value="Cyt_P450_E_grp-I"/>
</dbReference>
<comment type="cofactor">
    <cofactor evidence="1 9">
        <name>heme</name>
        <dbReference type="ChEBI" id="CHEBI:30413"/>
    </cofactor>
</comment>
<dbReference type="CDD" id="cd11065">
    <property type="entry name" value="CYP64-like"/>
    <property type="match status" value="1"/>
</dbReference>
<evidence type="ECO:0000256" key="1">
    <source>
        <dbReference type="ARBA" id="ARBA00001971"/>
    </source>
</evidence>
<dbReference type="AlphaFoldDB" id="A0A9P5PJN7"/>
<dbReference type="Gene3D" id="1.10.630.10">
    <property type="entry name" value="Cytochrome P450"/>
    <property type="match status" value="1"/>
</dbReference>
<sequence length="501" mass="57047">MAHSPSLLLALSGIIIALLIYLIVWYLQPRFSGPFPPGPTLPNMPTVDAWVKYQDWGRKYGDLVYIRDKNILITNSSQVAIDLLEKRARIYSDREMTPIMELCGAEDVLSLQRYSEKWRKNKKLFQKNFRQSTSNRFHPAQYKKIHEFLRCLTIEPERFMHHTTALSQGLIYAALYGLDVGHDDPLARKAVGVVEILGQASLKGFFPAIERFPWLCYMPSWFPGCGFKQTANKCLQGIKEVDTIPFNKAVDNLKTGTGTSFIAELALESEGNHVEIEMIKAMGTMSFLAAADTTRSSISSFLLAMTLHPDVQFKAQVELDRVIGRHRLPTFEDRQSLPYVEAIYREVMRLDPPLPLGINHISTENDFYKGYYIPKGCVIVPNIWAMNRDPNLYSEPNKFMPERFLDPPAGPFTSINNIYAYGFGRRICTGRYMADNTVWLTIVSVLATLDLRKAKDDEGNEIDIPGEFTSTFIRHPKLYQSSITPRNTQARELILATVELK</sequence>
<dbReference type="Proteomes" id="UP000772434">
    <property type="component" value="Unassembled WGS sequence"/>
</dbReference>
<comment type="pathway">
    <text evidence="2">Secondary metabolite biosynthesis.</text>
</comment>